<feature type="transmembrane region" description="Helical" evidence="1">
    <location>
        <begin position="74"/>
        <end position="95"/>
    </location>
</feature>
<accession>A0A9X4L042</accession>
<gene>
    <name evidence="2" type="ORF">OMP40_33595</name>
</gene>
<feature type="transmembrane region" description="Helical" evidence="1">
    <location>
        <begin position="47"/>
        <end position="67"/>
    </location>
</feature>
<keyword evidence="1" id="KW-0472">Membrane</keyword>
<name>A0A9X4L042_9BACL</name>
<evidence type="ECO:0000313" key="2">
    <source>
        <dbReference type="EMBL" id="MDG0813676.1"/>
    </source>
</evidence>
<organism evidence="2 3">
    <name type="scientific">Cohnella rhizosphaerae</name>
    <dbReference type="NCBI Taxonomy" id="1457232"/>
    <lineage>
        <taxon>Bacteria</taxon>
        <taxon>Bacillati</taxon>
        <taxon>Bacillota</taxon>
        <taxon>Bacilli</taxon>
        <taxon>Bacillales</taxon>
        <taxon>Paenibacillaceae</taxon>
        <taxon>Cohnella</taxon>
    </lineage>
</organism>
<feature type="transmembrane region" description="Helical" evidence="1">
    <location>
        <begin position="12"/>
        <end position="35"/>
    </location>
</feature>
<keyword evidence="3" id="KW-1185">Reference proteome</keyword>
<dbReference type="NCBIfam" id="TIGR04086">
    <property type="entry name" value="TIGR04086_membr"/>
    <property type="match status" value="1"/>
</dbReference>
<proteinExistence type="predicted"/>
<evidence type="ECO:0000256" key="1">
    <source>
        <dbReference type="SAM" id="Phobius"/>
    </source>
</evidence>
<dbReference type="RefSeq" id="WP_277537778.1">
    <property type="nucleotide sequence ID" value="NZ_JAPDIA010000008.1"/>
</dbReference>
<comment type="caution">
    <text evidence="2">The sequence shown here is derived from an EMBL/GenBank/DDBJ whole genome shotgun (WGS) entry which is preliminary data.</text>
</comment>
<dbReference type="Pfam" id="PF12670">
    <property type="entry name" value="DUF3792"/>
    <property type="match status" value="1"/>
</dbReference>
<dbReference type="Proteomes" id="UP001153404">
    <property type="component" value="Unassembled WGS sequence"/>
</dbReference>
<keyword evidence="1" id="KW-0812">Transmembrane</keyword>
<protein>
    <submittedName>
        <fullName evidence="2">TIGR04086 family membrane protein</fullName>
    </submittedName>
</protein>
<evidence type="ECO:0000313" key="3">
    <source>
        <dbReference type="Proteomes" id="UP001153404"/>
    </source>
</evidence>
<dbReference type="AlphaFoldDB" id="A0A9X4L042"/>
<feature type="transmembrane region" description="Helical" evidence="1">
    <location>
        <begin position="107"/>
        <end position="127"/>
    </location>
</feature>
<keyword evidence="1" id="KW-1133">Transmembrane helix</keyword>
<dbReference type="InterPro" id="IPR023804">
    <property type="entry name" value="DUF3792_TM"/>
</dbReference>
<dbReference type="EMBL" id="JAPDIA010000008">
    <property type="protein sequence ID" value="MDG0813676.1"/>
    <property type="molecule type" value="Genomic_DNA"/>
</dbReference>
<sequence>MNPVRVSGIRIASPLVAGFVWAFIWLGLGTLALSILLYSSSMPETKLLSWVFGVHGAASLAGGFTSAKRSGKRGWYIGAVTGLLYALAVVIIGFLSQDIGFDSRMGLLGLVAALAGAFGGMLGVNAGSGSNTRRL</sequence>
<reference evidence="2" key="1">
    <citation type="submission" date="2022-10" db="EMBL/GenBank/DDBJ databases">
        <title>Comparative genomic analysis of Cohnella hashimotonis sp. nov., isolated from the International Space Station.</title>
        <authorList>
            <person name="Simpson A."/>
            <person name="Venkateswaran K."/>
        </authorList>
    </citation>
    <scope>NUCLEOTIDE SEQUENCE</scope>
    <source>
        <strain evidence="2">DSM 28161</strain>
    </source>
</reference>